<protein>
    <recommendedName>
        <fullName evidence="3">histidine kinase</fullName>
        <ecNumber evidence="3">2.7.13.3</ecNumber>
    </recommendedName>
</protein>
<dbReference type="FunFam" id="1.10.287.130:FF:000001">
    <property type="entry name" value="Two-component sensor histidine kinase"/>
    <property type="match status" value="1"/>
</dbReference>
<keyword evidence="13" id="KW-0902">Two-component regulatory system</keyword>
<evidence type="ECO:0000256" key="5">
    <source>
        <dbReference type="ARBA" id="ARBA00022475"/>
    </source>
</evidence>
<evidence type="ECO:0000256" key="8">
    <source>
        <dbReference type="ARBA" id="ARBA00022692"/>
    </source>
</evidence>
<dbReference type="GO" id="GO:0004721">
    <property type="term" value="F:phosphoprotein phosphatase activity"/>
    <property type="evidence" value="ECO:0007669"/>
    <property type="project" value="InterPro"/>
</dbReference>
<evidence type="ECO:0000256" key="13">
    <source>
        <dbReference type="ARBA" id="ARBA00023012"/>
    </source>
</evidence>
<evidence type="ECO:0000256" key="2">
    <source>
        <dbReference type="ARBA" id="ARBA00004429"/>
    </source>
</evidence>
<dbReference type="GO" id="GO:0016036">
    <property type="term" value="P:cellular response to phosphate starvation"/>
    <property type="evidence" value="ECO:0007669"/>
    <property type="project" value="TreeGrafter"/>
</dbReference>
<dbReference type="PRINTS" id="PR00344">
    <property type="entry name" value="BCTRLSENSOR"/>
</dbReference>
<dbReference type="InterPro" id="IPR036890">
    <property type="entry name" value="HATPase_C_sf"/>
</dbReference>
<evidence type="ECO:0000313" key="17">
    <source>
        <dbReference type="EMBL" id="MBK7674040.1"/>
    </source>
</evidence>
<comment type="catalytic activity">
    <reaction evidence="1">
        <text>ATP + protein L-histidine = ADP + protein N-phospho-L-histidine.</text>
        <dbReference type="EC" id="2.7.13.3"/>
    </reaction>
</comment>
<keyword evidence="9" id="KW-0547">Nucleotide-binding</keyword>
<evidence type="ECO:0000256" key="10">
    <source>
        <dbReference type="ARBA" id="ARBA00022777"/>
    </source>
</evidence>
<dbReference type="EMBL" id="JADJMH010000002">
    <property type="protein sequence ID" value="MBK7674040.1"/>
    <property type="molecule type" value="Genomic_DNA"/>
</dbReference>
<dbReference type="Pfam" id="PF11808">
    <property type="entry name" value="PhoR"/>
    <property type="match status" value="1"/>
</dbReference>
<dbReference type="InterPro" id="IPR021766">
    <property type="entry name" value="PhoR_N"/>
</dbReference>
<feature type="transmembrane region" description="Helical" evidence="15">
    <location>
        <begin position="7"/>
        <end position="27"/>
    </location>
</feature>
<evidence type="ECO:0000256" key="6">
    <source>
        <dbReference type="ARBA" id="ARBA00022553"/>
    </source>
</evidence>
<proteinExistence type="predicted"/>
<reference evidence="17 18" key="1">
    <citation type="submission" date="2020-10" db="EMBL/GenBank/DDBJ databases">
        <title>Connecting structure to function with the recovery of over 1000 high-quality activated sludge metagenome-assembled genomes encoding full-length rRNA genes using long-read sequencing.</title>
        <authorList>
            <person name="Singleton C.M."/>
            <person name="Petriglieri F."/>
            <person name="Kristensen J.M."/>
            <person name="Kirkegaard R.H."/>
            <person name="Michaelsen T.Y."/>
            <person name="Andersen M.H."/>
            <person name="Karst S.M."/>
            <person name="Dueholm M.S."/>
            <person name="Nielsen P.H."/>
            <person name="Albertsen M."/>
        </authorList>
    </citation>
    <scope>NUCLEOTIDE SEQUENCE [LARGE SCALE GENOMIC DNA]</scope>
    <source>
        <strain evidence="17">EsbW_18-Q3-R4-48_BATAC.285</strain>
    </source>
</reference>
<evidence type="ECO:0000256" key="1">
    <source>
        <dbReference type="ARBA" id="ARBA00000085"/>
    </source>
</evidence>
<keyword evidence="5" id="KW-1003">Cell membrane</keyword>
<dbReference type="Gene3D" id="3.30.565.10">
    <property type="entry name" value="Histidine kinase-like ATPase, C-terminal domain"/>
    <property type="match status" value="1"/>
</dbReference>
<evidence type="ECO:0000256" key="4">
    <source>
        <dbReference type="ARBA" id="ARBA00022448"/>
    </source>
</evidence>
<keyword evidence="7" id="KW-0808">Transferase</keyword>
<evidence type="ECO:0000256" key="12">
    <source>
        <dbReference type="ARBA" id="ARBA00022989"/>
    </source>
</evidence>
<dbReference type="PANTHER" id="PTHR45453:SF1">
    <property type="entry name" value="PHOSPHATE REGULON SENSOR PROTEIN PHOR"/>
    <property type="match status" value="1"/>
</dbReference>
<keyword evidence="8 15" id="KW-0812">Transmembrane</keyword>
<dbReference type="InterPro" id="IPR036097">
    <property type="entry name" value="HisK_dim/P_sf"/>
</dbReference>
<dbReference type="EC" id="2.7.13.3" evidence="3"/>
<keyword evidence="12 15" id="KW-1133">Transmembrane helix</keyword>
<keyword evidence="10 17" id="KW-0418">Kinase</keyword>
<evidence type="ECO:0000256" key="3">
    <source>
        <dbReference type="ARBA" id="ARBA00012438"/>
    </source>
</evidence>
<dbReference type="GO" id="GO:0005886">
    <property type="term" value="C:plasma membrane"/>
    <property type="evidence" value="ECO:0007669"/>
    <property type="project" value="UniProtKB-SubCell"/>
</dbReference>
<evidence type="ECO:0000259" key="16">
    <source>
        <dbReference type="PROSITE" id="PS50109"/>
    </source>
</evidence>
<evidence type="ECO:0000256" key="14">
    <source>
        <dbReference type="ARBA" id="ARBA00023136"/>
    </source>
</evidence>
<dbReference type="Pfam" id="PF02518">
    <property type="entry name" value="HATPase_c"/>
    <property type="match status" value="1"/>
</dbReference>
<dbReference type="PROSITE" id="PS50109">
    <property type="entry name" value="HIS_KIN"/>
    <property type="match status" value="1"/>
</dbReference>
<keyword evidence="4" id="KW-0813">Transport</keyword>
<feature type="transmembrane region" description="Helical" evidence="15">
    <location>
        <begin position="33"/>
        <end position="49"/>
    </location>
</feature>
<keyword evidence="6" id="KW-0597">Phosphoprotein</keyword>
<dbReference type="InterPro" id="IPR050351">
    <property type="entry name" value="BphY/WalK/GraS-like"/>
</dbReference>
<dbReference type="AlphaFoldDB" id="A0A935PZ97"/>
<dbReference type="InterPro" id="IPR003661">
    <property type="entry name" value="HisK_dim/P_dom"/>
</dbReference>
<gene>
    <name evidence="17" type="primary">phoR</name>
    <name evidence="17" type="ORF">IPJ27_04340</name>
</gene>
<dbReference type="InterPro" id="IPR004358">
    <property type="entry name" value="Sig_transdc_His_kin-like_C"/>
</dbReference>
<feature type="domain" description="Histidine kinase" evidence="16">
    <location>
        <begin position="216"/>
        <end position="431"/>
    </location>
</feature>
<keyword evidence="14 15" id="KW-0472">Membrane</keyword>
<dbReference type="CDD" id="cd00082">
    <property type="entry name" value="HisKA"/>
    <property type="match status" value="1"/>
</dbReference>
<evidence type="ECO:0000256" key="7">
    <source>
        <dbReference type="ARBA" id="ARBA00022679"/>
    </source>
</evidence>
<dbReference type="InterPro" id="IPR003594">
    <property type="entry name" value="HATPase_dom"/>
</dbReference>
<dbReference type="InterPro" id="IPR005467">
    <property type="entry name" value="His_kinase_dom"/>
</dbReference>
<comment type="caution">
    <text evidence="17">The sequence shown here is derived from an EMBL/GenBank/DDBJ whole genome shotgun (WGS) entry which is preliminary data.</text>
</comment>
<evidence type="ECO:0000256" key="9">
    <source>
        <dbReference type="ARBA" id="ARBA00022741"/>
    </source>
</evidence>
<dbReference type="FunFam" id="3.30.565.10:FF:000006">
    <property type="entry name" value="Sensor histidine kinase WalK"/>
    <property type="match status" value="1"/>
</dbReference>
<name>A0A935PZ97_9PROT</name>
<dbReference type="SMART" id="SM00387">
    <property type="entry name" value="HATPase_c"/>
    <property type="match status" value="1"/>
</dbReference>
<dbReference type="Pfam" id="PF00512">
    <property type="entry name" value="HisKA"/>
    <property type="match status" value="1"/>
</dbReference>
<dbReference type="SUPFAM" id="SSF47384">
    <property type="entry name" value="Homodimeric domain of signal transducing histidine kinase"/>
    <property type="match status" value="1"/>
</dbReference>
<dbReference type="Gene3D" id="1.10.287.130">
    <property type="match status" value="1"/>
</dbReference>
<dbReference type="InterPro" id="IPR014310">
    <property type="entry name" value="Sig_transdc_His_kinase_PhoR"/>
</dbReference>
<dbReference type="NCBIfam" id="TIGR02966">
    <property type="entry name" value="phoR_proteo"/>
    <property type="match status" value="1"/>
</dbReference>
<dbReference type="SMART" id="SM00388">
    <property type="entry name" value="HisKA"/>
    <property type="match status" value="1"/>
</dbReference>
<organism evidence="17 18">
    <name type="scientific">Candidatus Accumulibacter proximus</name>
    <dbReference type="NCBI Taxonomy" id="2954385"/>
    <lineage>
        <taxon>Bacteria</taxon>
        <taxon>Pseudomonadati</taxon>
        <taxon>Pseudomonadota</taxon>
        <taxon>Betaproteobacteria</taxon>
        <taxon>Candidatus Accumulibacter</taxon>
    </lineage>
</organism>
<dbReference type="PANTHER" id="PTHR45453">
    <property type="entry name" value="PHOSPHATE REGULON SENSOR PROTEIN PHOR"/>
    <property type="match status" value="1"/>
</dbReference>
<evidence type="ECO:0000313" key="18">
    <source>
        <dbReference type="Proteomes" id="UP000697998"/>
    </source>
</evidence>
<dbReference type="GO" id="GO:0005524">
    <property type="term" value="F:ATP binding"/>
    <property type="evidence" value="ECO:0007669"/>
    <property type="project" value="UniProtKB-KW"/>
</dbReference>
<evidence type="ECO:0000256" key="11">
    <source>
        <dbReference type="ARBA" id="ARBA00022840"/>
    </source>
</evidence>
<evidence type="ECO:0000256" key="15">
    <source>
        <dbReference type="SAM" id="Phobius"/>
    </source>
</evidence>
<dbReference type="GO" id="GO:0000155">
    <property type="term" value="F:phosphorelay sensor kinase activity"/>
    <property type="evidence" value="ECO:0007669"/>
    <property type="project" value="InterPro"/>
</dbReference>
<accession>A0A935PZ97</accession>
<sequence>MTSAGRWFARIVLTGVLPTVCLGLFAWIMHGLAWGWAAAALGFMLMVIVQSRRLAHLAAWIDYPDRSNFPDSNGVWGEVFLKLSRKLRLDARTIDEVEARLRSFSDAMVAVPDGLVILDASHQVQWSNRAAGEHLGVRLPRDAGAIIEQLVRTPGFADYLRSPDGSAPFILQSPAARTRVYAIRAVPLGERSTLLVSLDVTDARRVEAMRSTFVANVSHELRTPLTVVSGFLEHFTDDAGMSGDQRQHFARLMSEQTKRMLSLVDDLLTLSRLEAEDAPASEEEVDMEELLAQLLSEGQSLSAGRHRLAVGCKGPALRGNRKELHSAFSNLVSNAIRYTPAGGEIRIRWKLRDGAGVFSVRDSGVGIAAEHLPRLTERFYRVDRGRSRETGGTGLGLAIVKHILLRHQATLVIDSQLGEGSTFRAEFPGWRLKLAV</sequence>
<keyword evidence="11" id="KW-0067">ATP-binding</keyword>
<dbReference type="Proteomes" id="UP000697998">
    <property type="component" value="Unassembled WGS sequence"/>
</dbReference>
<dbReference type="SUPFAM" id="SSF55874">
    <property type="entry name" value="ATPase domain of HSP90 chaperone/DNA topoisomerase II/histidine kinase"/>
    <property type="match status" value="1"/>
</dbReference>
<comment type="subcellular location">
    <subcellularLocation>
        <location evidence="2">Cell inner membrane</location>
        <topology evidence="2">Multi-pass membrane protein</topology>
    </subcellularLocation>
</comment>